<accession>A0AAD4ZLA4</accession>
<dbReference type="AlphaFoldDB" id="A0AAD4ZLA4"/>
<dbReference type="SUPFAM" id="SSF56672">
    <property type="entry name" value="DNA/RNA polymerases"/>
    <property type="match status" value="1"/>
</dbReference>
<feature type="domain" description="Reverse transcriptase" evidence="1">
    <location>
        <begin position="109"/>
        <end position="227"/>
    </location>
</feature>
<comment type="caution">
    <text evidence="2">The sequence shown here is derived from an EMBL/GenBank/DDBJ whole genome shotgun (WGS) entry which is preliminary data.</text>
</comment>
<evidence type="ECO:0000259" key="1">
    <source>
        <dbReference type="Pfam" id="PF00078"/>
    </source>
</evidence>
<keyword evidence="3" id="KW-1185">Reference proteome</keyword>
<name>A0AAD4ZLA4_PRUDU</name>
<dbReference type="InterPro" id="IPR052343">
    <property type="entry name" value="Retrotransposon-Effector_Assoc"/>
</dbReference>
<dbReference type="PANTHER" id="PTHR46890:SF48">
    <property type="entry name" value="RNA-DIRECTED DNA POLYMERASE"/>
    <property type="match status" value="1"/>
</dbReference>
<dbReference type="InterPro" id="IPR000477">
    <property type="entry name" value="RT_dom"/>
</dbReference>
<sequence length="235" mass="26589">MELFNQPSSDGFVDVIPNLFPRLETVELSALNKVVDMAEVKDSLFSIGGLKAPRMDGFPACFYQNQWGQCAFDIFGMVVQVFTDCHVPNKLNSTLITLVPIVVSPQSPILPKLISHSQVRFVPGRHITGNILLAQELMHKYKIVKGKKCFVAWKIDMSKAYDRLSWKFTKYVLVELGLPKATIQLIMHCVSSMSYQICVNGELTEPFQPRNGIRQGDPLSPYLFVLCGKTFLYYF</sequence>
<dbReference type="Pfam" id="PF00078">
    <property type="entry name" value="RVT_1"/>
    <property type="match status" value="1"/>
</dbReference>
<dbReference type="InterPro" id="IPR043502">
    <property type="entry name" value="DNA/RNA_pol_sf"/>
</dbReference>
<dbReference type="EMBL" id="JAJFAZ020000001">
    <property type="protein sequence ID" value="KAI5350169.1"/>
    <property type="molecule type" value="Genomic_DNA"/>
</dbReference>
<gene>
    <name evidence="2" type="ORF">L3X38_003060</name>
</gene>
<evidence type="ECO:0000313" key="2">
    <source>
        <dbReference type="EMBL" id="KAI5350169.1"/>
    </source>
</evidence>
<dbReference type="Proteomes" id="UP001054821">
    <property type="component" value="Chromosome 1"/>
</dbReference>
<protein>
    <recommendedName>
        <fullName evidence="1">Reverse transcriptase domain-containing protein</fullName>
    </recommendedName>
</protein>
<proteinExistence type="predicted"/>
<reference evidence="2 3" key="1">
    <citation type="journal article" date="2022" name="G3 (Bethesda)">
        <title>Whole-genome sequence and methylome profiling of the almond [Prunus dulcis (Mill.) D.A. Webb] cultivar 'Nonpareil'.</title>
        <authorList>
            <person name="D'Amico-Willman K.M."/>
            <person name="Ouma W.Z."/>
            <person name="Meulia T."/>
            <person name="Sideli G.M."/>
            <person name="Gradziel T.M."/>
            <person name="Fresnedo-Ramirez J."/>
        </authorList>
    </citation>
    <scope>NUCLEOTIDE SEQUENCE [LARGE SCALE GENOMIC DNA]</scope>
    <source>
        <strain evidence="2">Clone GOH B32 T37-40</strain>
    </source>
</reference>
<evidence type="ECO:0000313" key="3">
    <source>
        <dbReference type="Proteomes" id="UP001054821"/>
    </source>
</evidence>
<dbReference type="PANTHER" id="PTHR46890">
    <property type="entry name" value="NON-LTR RETROLELEMENT REVERSE TRANSCRIPTASE-LIKE PROTEIN-RELATED"/>
    <property type="match status" value="1"/>
</dbReference>
<organism evidence="2 3">
    <name type="scientific">Prunus dulcis</name>
    <name type="common">Almond</name>
    <name type="synonym">Amygdalus dulcis</name>
    <dbReference type="NCBI Taxonomy" id="3755"/>
    <lineage>
        <taxon>Eukaryota</taxon>
        <taxon>Viridiplantae</taxon>
        <taxon>Streptophyta</taxon>
        <taxon>Embryophyta</taxon>
        <taxon>Tracheophyta</taxon>
        <taxon>Spermatophyta</taxon>
        <taxon>Magnoliopsida</taxon>
        <taxon>eudicotyledons</taxon>
        <taxon>Gunneridae</taxon>
        <taxon>Pentapetalae</taxon>
        <taxon>rosids</taxon>
        <taxon>fabids</taxon>
        <taxon>Rosales</taxon>
        <taxon>Rosaceae</taxon>
        <taxon>Amygdaloideae</taxon>
        <taxon>Amygdaleae</taxon>
        <taxon>Prunus</taxon>
    </lineage>
</organism>